<dbReference type="GO" id="GO:0005776">
    <property type="term" value="C:autophagosome"/>
    <property type="evidence" value="ECO:0007669"/>
    <property type="project" value="TreeGrafter"/>
</dbReference>
<dbReference type="PROSITE" id="PS50011">
    <property type="entry name" value="PROTEIN_KINASE_DOM"/>
    <property type="match status" value="1"/>
</dbReference>
<dbReference type="PANTHER" id="PTHR24348:SF22">
    <property type="entry name" value="NON-SPECIFIC SERINE_THREONINE PROTEIN KINASE"/>
    <property type="match status" value="1"/>
</dbReference>
<keyword evidence="4" id="KW-0067">ATP-binding</keyword>
<dbReference type="GO" id="GO:0016020">
    <property type="term" value="C:membrane"/>
    <property type="evidence" value="ECO:0007669"/>
    <property type="project" value="TreeGrafter"/>
</dbReference>
<evidence type="ECO:0000256" key="1">
    <source>
        <dbReference type="ARBA" id="ARBA00022679"/>
    </source>
</evidence>
<keyword evidence="2" id="KW-0547">Nucleotide-binding</keyword>
<accession>A0A5K1HPN3</accession>
<protein>
    <recommendedName>
        <fullName evidence="5">Protein kinase domain-containing protein</fullName>
    </recommendedName>
</protein>
<evidence type="ECO:0000256" key="3">
    <source>
        <dbReference type="ARBA" id="ARBA00022777"/>
    </source>
</evidence>
<dbReference type="Pfam" id="PF00069">
    <property type="entry name" value="Pkinase"/>
    <property type="match status" value="1"/>
</dbReference>
<dbReference type="InterPro" id="IPR000719">
    <property type="entry name" value="Prot_kinase_dom"/>
</dbReference>
<dbReference type="GO" id="GO:0005829">
    <property type="term" value="C:cytosol"/>
    <property type="evidence" value="ECO:0007669"/>
    <property type="project" value="TreeGrafter"/>
</dbReference>
<gene>
    <name evidence="6" type="ORF">NYM_LOCUS29728</name>
</gene>
<evidence type="ECO:0000259" key="5">
    <source>
        <dbReference type="PROSITE" id="PS50011"/>
    </source>
</evidence>
<evidence type="ECO:0000256" key="4">
    <source>
        <dbReference type="ARBA" id="ARBA00022840"/>
    </source>
</evidence>
<dbReference type="PANTHER" id="PTHR24348">
    <property type="entry name" value="SERINE/THREONINE-PROTEIN KINASE UNC-51-RELATED"/>
    <property type="match status" value="1"/>
</dbReference>
<dbReference type="AlphaFoldDB" id="A0A5K1HPN3"/>
<dbReference type="GO" id="GO:0005524">
    <property type="term" value="F:ATP binding"/>
    <property type="evidence" value="ECO:0007669"/>
    <property type="project" value="UniProtKB-KW"/>
</dbReference>
<dbReference type="EMBL" id="LR722052">
    <property type="protein sequence ID" value="VVW87184.1"/>
    <property type="molecule type" value="Genomic_DNA"/>
</dbReference>
<feature type="domain" description="Protein kinase" evidence="5">
    <location>
        <begin position="1"/>
        <end position="59"/>
    </location>
</feature>
<dbReference type="InterPro" id="IPR011009">
    <property type="entry name" value="Kinase-like_dom_sf"/>
</dbReference>
<name>A0A5K1HPN3_9MAGN</name>
<evidence type="ECO:0000256" key="2">
    <source>
        <dbReference type="ARBA" id="ARBA00022741"/>
    </source>
</evidence>
<dbReference type="GO" id="GO:0000407">
    <property type="term" value="C:phagophore assembly site"/>
    <property type="evidence" value="ECO:0007669"/>
    <property type="project" value="TreeGrafter"/>
</dbReference>
<dbReference type="GO" id="GO:0010506">
    <property type="term" value="P:regulation of autophagy"/>
    <property type="evidence" value="ECO:0007669"/>
    <property type="project" value="InterPro"/>
</dbReference>
<sequence length="59" mass="6675">MHRHRIIHRDIKAENILSHNGVYKIADLGFSKQMVCPEDSLKQTTLGTPTTMAPEVLCK</sequence>
<dbReference type="InterPro" id="IPR045269">
    <property type="entry name" value="Atg1-like"/>
</dbReference>
<keyword evidence="1" id="KW-0808">Transferase</keyword>
<keyword evidence="3" id="KW-0418">Kinase</keyword>
<organism evidence="6">
    <name type="scientific">Nymphaea colorata</name>
    <name type="common">pocket water lily</name>
    <dbReference type="NCBI Taxonomy" id="210225"/>
    <lineage>
        <taxon>Eukaryota</taxon>
        <taxon>Viridiplantae</taxon>
        <taxon>Streptophyta</taxon>
        <taxon>Embryophyta</taxon>
        <taxon>Tracheophyta</taxon>
        <taxon>Spermatophyta</taxon>
        <taxon>Magnoliopsida</taxon>
        <taxon>Nymphaeales</taxon>
        <taxon>Nymphaeaceae</taxon>
        <taxon>Nymphaea</taxon>
    </lineage>
</organism>
<proteinExistence type="predicted"/>
<dbReference type="GO" id="GO:0000045">
    <property type="term" value="P:autophagosome assembly"/>
    <property type="evidence" value="ECO:0007669"/>
    <property type="project" value="TreeGrafter"/>
</dbReference>
<dbReference type="SUPFAM" id="SSF56112">
    <property type="entry name" value="Protein kinase-like (PK-like)"/>
    <property type="match status" value="1"/>
</dbReference>
<dbReference type="GO" id="GO:0004674">
    <property type="term" value="F:protein serine/threonine kinase activity"/>
    <property type="evidence" value="ECO:0007669"/>
    <property type="project" value="InterPro"/>
</dbReference>
<reference evidence="6" key="1">
    <citation type="submission" date="2019-09" db="EMBL/GenBank/DDBJ databases">
        <authorList>
            <person name="Zhang L."/>
        </authorList>
    </citation>
    <scope>NUCLEOTIDE SEQUENCE</scope>
</reference>
<dbReference type="Gene3D" id="1.10.510.10">
    <property type="entry name" value="Transferase(Phosphotransferase) domain 1"/>
    <property type="match status" value="1"/>
</dbReference>
<evidence type="ECO:0000313" key="6">
    <source>
        <dbReference type="EMBL" id="VVW87184.1"/>
    </source>
</evidence>